<dbReference type="AlphaFoldDB" id="A0A8D5UDG3"/>
<dbReference type="EMBL" id="AP024601">
    <property type="protein sequence ID" value="BCU80319.1"/>
    <property type="molecule type" value="Genomic_DNA"/>
</dbReference>
<gene>
    <name evidence="5" type="ORF">JIR001_01020</name>
</gene>
<dbReference type="Proteomes" id="UP000677436">
    <property type="component" value="Chromosome"/>
</dbReference>
<evidence type="ECO:0000313" key="5">
    <source>
        <dbReference type="EMBL" id="BCU80319.1"/>
    </source>
</evidence>
<accession>A0A8D5UDG3</accession>
<dbReference type="Pfam" id="PF01478">
    <property type="entry name" value="Peptidase_A24"/>
    <property type="match status" value="1"/>
</dbReference>
<reference evidence="5" key="2">
    <citation type="journal article" date="2021" name="Microbiol. Resour. Announc.">
        <title>Complete Genome Sequence of Polycladomyces abyssicola JIR-001T, Isolated from Hemipelagic Sediment in Deep Seawater.</title>
        <authorList>
            <person name="Tsubouchi T."/>
            <person name="Kaneko Y."/>
        </authorList>
    </citation>
    <scope>NUCLEOTIDE SEQUENCE</scope>
    <source>
        <strain evidence="5">JIR-001</strain>
    </source>
</reference>
<dbReference type="InterPro" id="IPR050882">
    <property type="entry name" value="Prepilin_peptidase/N-MTase"/>
</dbReference>
<organism evidence="5 6">
    <name type="scientific">Polycladomyces abyssicola</name>
    <dbReference type="NCBI Taxonomy" id="1125966"/>
    <lineage>
        <taxon>Bacteria</taxon>
        <taxon>Bacillati</taxon>
        <taxon>Bacillota</taxon>
        <taxon>Bacilli</taxon>
        <taxon>Bacillales</taxon>
        <taxon>Thermoactinomycetaceae</taxon>
        <taxon>Polycladomyces</taxon>
    </lineage>
</organism>
<protein>
    <recommendedName>
        <fullName evidence="4">Prepilin type IV endopeptidase peptidase domain-containing protein</fullName>
    </recommendedName>
</protein>
<dbReference type="InterPro" id="IPR000045">
    <property type="entry name" value="Prepilin_IV_endopep_pep"/>
</dbReference>
<keyword evidence="3" id="KW-0472">Membrane</keyword>
<evidence type="ECO:0000259" key="4">
    <source>
        <dbReference type="Pfam" id="PF01478"/>
    </source>
</evidence>
<evidence type="ECO:0000256" key="1">
    <source>
        <dbReference type="ARBA" id="ARBA00005801"/>
    </source>
</evidence>
<dbReference type="PRINTS" id="PR00864">
    <property type="entry name" value="PREPILNPTASE"/>
</dbReference>
<dbReference type="InterPro" id="IPR014032">
    <property type="entry name" value="Peptidase_A24A_bac"/>
</dbReference>
<feature type="transmembrane region" description="Helical" evidence="3">
    <location>
        <begin position="127"/>
        <end position="145"/>
    </location>
</feature>
<name>A0A8D5UDG3_9BACL</name>
<evidence type="ECO:0000256" key="2">
    <source>
        <dbReference type="RuleBase" id="RU003793"/>
    </source>
</evidence>
<dbReference type="RefSeq" id="WP_212773722.1">
    <property type="nucleotide sequence ID" value="NZ_AP024601.1"/>
</dbReference>
<dbReference type="GO" id="GO:0006465">
    <property type="term" value="P:signal peptide processing"/>
    <property type="evidence" value="ECO:0007669"/>
    <property type="project" value="TreeGrafter"/>
</dbReference>
<dbReference type="GO" id="GO:0005886">
    <property type="term" value="C:plasma membrane"/>
    <property type="evidence" value="ECO:0007669"/>
    <property type="project" value="TreeGrafter"/>
</dbReference>
<dbReference type="KEGG" id="pabs:JIR001_01020"/>
<dbReference type="GO" id="GO:0004190">
    <property type="term" value="F:aspartic-type endopeptidase activity"/>
    <property type="evidence" value="ECO:0007669"/>
    <property type="project" value="InterPro"/>
</dbReference>
<comment type="similarity">
    <text evidence="1 2">Belongs to the peptidase A24 family.</text>
</comment>
<keyword evidence="3" id="KW-0812">Transmembrane</keyword>
<keyword evidence="6" id="KW-1185">Reference proteome</keyword>
<reference evidence="5" key="1">
    <citation type="journal article" date="2013" name="Int. J. Syst. Evol. Microbiol.">
        <title>Polycladomyces abyssicola gen. nov., sp. nov., a thermophilic filamentous bacterium isolated from hemipelagic sediment.</title>
        <authorList>
            <person name="Tsubouchi T."/>
            <person name="Shimane Y."/>
            <person name="Mori K."/>
            <person name="Usui K."/>
            <person name="Hiraki T."/>
            <person name="Tame A."/>
            <person name="Uematsu K."/>
            <person name="Maruyama T."/>
            <person name="Hatada Y."/>
        </authorList>
    </citation>
    <scope>NUCLEOTIDE SEQUENCE</scope>
    <source>
        <strain evidence="5">JIR-001</strain>
    </source>
</reference>
<dbReference type="PANTHER" id="PTHR30487">
    <property type="entry name" value="TYPE 4 PREPILIN-LIKE PROTEINS LEADER PEPTIDE-PROCESSING ENZYME"/>
    <property type="match status" value="1"/>
</dbReference>
<feature type="transmembrane region" description="Helical" evidence="3">
    <location>
        <begin position="53"/>
        <end position="77"/>
    </location>
</feature>
<evidence type="ECO:0000313" key="6">
    <source>
        <dbReference type="Proteomes" id="UP000677436"/>
    </source>
</evidence>
<feature type="domain" description="Prepilin type IV endopeptidase peptidase" evidence="4">
    <location>
        <begin position="8"/>
        <end position="113"/>
    </location>
</feature>
<keyword evidence="3" id="KW-1133">Transmembrane helix</keyword>
<dbReference type="PANTHER" id="PTHR30487:SF0">
    <property type="entry name" value="PREPILIN LEADER PEPTIDASE_N-METHYLTRANSFERASE-RELATED"/>
    <property type="match status" value="1"/>
</dbReference>
<feature type="transmembrane region" description="Helical" evidence="3">
    <location>
        <begin position="27"/>
        <end position="46"/>
    </location>
</feature>
<dbReference type="Gene3D" id="1.20.120.1220">
    <property type="match status" value="1"/>
</dbReference>
<proteinExistence type="inferred from homology"/>
<evidence type="ECO:0000256" key="3">
    <source>
        <dbReference type="SAM" id="Phobius"/>
    </source>
</evidence>
<feature type="transmembrane region" description="Helical" evidence="3">
    <location>
        <begin position="97"/>
        <end position="115"/>
    </location>
</feature>
<sequence>MGEHIVFIVLLILTGIASVTDLRERLIYDRVVLAGAAFAVVFRLWYRVEPWWDYLLTGFGVLFVLATIGALTGTTAIGGGDIKLFAMIGLCVGWEKFFAIFLISHVLAALVAIPMKLFSQKADWKSTLPMAPFIFTGTLVTYGLYLF</sequence>